<evidence type="ECO:0000313" key="2">
    <source>
        <dbReference type="EMBL" id="KAG5539391.1"/>
    </source>
</evidence>
<comment type="caution">
    <text evidence="2">The sequence shown here is derived from an EMBL/GenBank/DDBJ whole genome shotgun (WGS) entry which is preliminary data.</text>
</comment>
<dbReference type="Proteomes" id="UP000823749">
    <property type="component" value="Chromosome 7"/>
</dbReference>
<accession>A0AAV6JDY2</accession>
<organism evidence="2 3">
    <name type="scientific">Rhododendron griersonianum</name>
    <dbReference type="NCBI Taxonomy" id="479676"/>
    <lineage>
        <taxon>Eukaryota</taxon>
        <taxon>Viridiplantae</taxon>
        <taxon>Streptophyta</taxon>
        <taxon>Embryophyta</taxon>
        <taxon>Tracheophyta</taxon>
        <taxon>Spermatophyta</taxon>
        <taxon>Magnoliopsida</taxon>
        <taxon>eudicotyledons</taxon>
        <taxon>Gunneridae</taxon>
        <taxon>Pentapetalae</taxon>
        <taxon>asterids</taxon>
        <taxon>Ericales</taxon>
        <taxon>Ericaceae</taxon>
        <taxon>Ericoideae</taxon>
        <taxon>Rhodoreae</taxon>
        <taxon>Rhododendron</taxon>
    </lineage>
</organism>
<reference evidence="2" key="1">
    <citation type="submission" date="2020-08" db="EMBL/GenBank/DDBJ databases">
        <title>Plant Genome Project.</title>
        <authorList>
            <person name="Zhang R.-G."/>
        </authorList>
    </citation>
    <scope>NUCLEOTIDE SEQUENCE</scope>
    <source>
        <strain evidence="2">WSP0</strain>
        <tissue evidence="2">Leaf</tissue>
    </source>
</reference>
<keyword evidence="1" id="KW-0812">Transmembrane</keyword>
<protein>
    <submittedName>
        <fullName evidence="2">Uncharacterized protein</fullName>
    </submittedName>
</protein>
<dbReference type="AlphaFoldDB" id="A0AAV6JDY2"/>
<sequence>MEATLAIVGLEICSSLLDLLYGIDPNELAFVLLGSLAAGAAVLSPFWLPLVVAAVVSAPIVWPAYVGIISIVWFVEVRQFSSPVWLSILVGNGTGFVSRALIMESKNEF</sequence>
<keyword evidence="3" id="KW-1185">Reference proteome</keyword>
<evidence type="ECO:0000256" key="1">
    <source>
        <dbReference type="SAM" id="Phobius"/>
    </source>
</evidence>
<keyword evidence="1" id="KW-0472">Membrane</keyword>
<name>A0AAV6JDY2_9ERIC</name>
<feature type="transmembrane region" description="Helical" evidence="1">
    <location>
        <begin position="55"/>
        <end position="74"/>
    </location>
</feature>
<feature type="transmembrane region" description="Helical" evidence="1">
    <location>
        <begin position="80"/>
        <end position="102"/>
    </location>
</feature>
<gene>
    <name evidence="2" type="ORF">RHGRI_019810</name>
</gene>
<keyword evidence="1" id="KW-1133">Transmembrane helix</keyword>
<proteinExistence type="predicted"/>
<evidence type="ECO:0000313" key="3">
    <source>
        <dbReference type="Proteomes" id="UP000823749"/>
    </source>
</evidence>
<dbReference type="EMBL" id="JACTNZ010000007">
    <property type="protein sequence ID" value="KAG5539391.1"/>
    <property type="molecule type" value="Genomic_DNA"/>
</dbReference>
<feature type="transmembrane region" description="Helical" evidence="1">
    <location>
        <begin position="28"/>
        <end position="48"/>
    </location>
</feature>